<gene>
    <name evidence="19" type="ORF">RchiOBHm_Chr3g0458081</name>
</gene>
<dbReference type="AlphaFoldDB" id="A0A2P6R7V4"/>
<name>A0A2P6R7V4_ROSCH</name>
<evidence type="ECO:0000256" key="15">
    <source>
        <dbReference type="PIRSR" id="PIRSR006468-1"/>
    </source>
</evidence>
<feature type="modified residue" description="N6-(pyridoxal phosphate)lysine" evidence="15">
    <location>
        <position position="241"/>
    </location>
</feature>
<dbReference type="OrthoDB" id="409992at2759"/>
<evidence type="ECO:0000256" key="9">
    <source>
        <dbReference type="ARBA" id="ARBA00022898"/>
    </source>
</evidence>
<evidence type="ECO:0000256" key="5">
    <source>
        <dbReference type="ARBA" id="ARBA00009320"/>
    </source>
</evidence>
<evidence type="ECO:0000256" key="1">
    <source>
        <dbReference type="ARBA" id="ARBA00001933"/>
    </source>
</evidence>
<dbReference type="InterPro" id="IPR005786">
    <property type="entry name" value="B_amino_transII"/>
</dbReference>
<evidence type="ECO:0000256" key="7">
    <source>
        <dbReference type="ARBA" id="ARBA00022605"/>
    </source>
</evidence>
<evidence type="ECO:0000256" key="12">
    <source>
        <dbReference type="ARBA" id="ARBA00048212"/>
    </source>
</evidence>
<dbReference type="GO" id="GO:0005737">
    <property type="term" value="C:cytoplasm"/>
    <property type="evidence" value="ECO:0007669"/>
    <property type="project" value="UniProtKB-ARBA"/>
</dbReference>
<comment type="pathway">
    <text evidence="3">Amino-acid biosynthesis; L-valine biosynthesis; L-valine from pyruvate: step 4/4.</text>
</comment>
<dbReference type="InterPro" id="IPR043132">
    <property type="entry name" value="BCAT-like_C"/>
</dbReference>
<dbReference type="InterPro" id="IPR043131">
    <property type="entry name" value="BCAT-like_N"/>
</dbReference>
<dbReference type="PIRSF" id="PIRSF006468">
    <property type="entry name" value="BCAT1"/>
    <property type="match status" value="1"/>
</dbReference>
<dbReference type="GO" id="GO:0052654">
    <property type="term" value="F:L-leucine-2-oxoglutarate transaminase activity"/>
    <property type="evidence" value="ECO:0007669"/>
    <property type="project" value="RHEA"/>
</dbReference>
<sequence>MIRRTACWSKLVQSVRVGSSSSLPTKRLRDHRCFGSGAASNAEQACEASVCSKFGKNEYADVDWDNLGFGLVPTDYMYMMKCSNNGIFEQGQLNRYGNIELSPAAGVLNYGQGIYEGMKAFRNEDGNLLIFRPDQNAMRMKIGSERMCMPSPSLDQFIDAVKQTAQANKCWVPPPGKGSLYIRPLLIGSGPILGLGTSPEYTFLVYASPVRNYFKEGSAPLSIYVEEEYHRSSRGGAGGVKSITNYAPVLKALLRAKSRGFSDVLYLDSVNKKNLEEVSSCNIFIVKGNVISTPATAGTILSGVTRRSIIEIARDHGYQVEERAIPVDELSEADEVFCTGTAVGVAPVGNITYKDKRMEYKTGAQTVCPQLYSTLIGIQTGRIEDKKGWILEID</sequence>
<comment type="pathway">
    <text evidence="4">Amino-acid biosynthesis; L-leucine biosynthesis; L-leucine from 3-methyl-2-oxobutanoate: step 4/4.</text>
</comment>
<reference evidence="19 20" key="1">
    <citation type="journal article" date="2018" name="Nat. Genet.">
        <title>The Rosa genome provides new insights in the design of modern roses.</title>
        <authorList>
            <person name="Bendahmane M."/>
        </authorList>
    </citation>
    <scope>NUCLEOTIDE SEQUENCE [LARGE SCALE GENOMIC DNA]</scope>
    <source>
        <strain evidence="20">cv. Old Blush</strain>
    </source>
</reference>
<dbReference type="OMA" id="TDFRFIA"/>
<dbReference type="FunFam" id="3.20.10.10:FF:000003">
    <property type="entry name" value="Branched-chain-amino-acid aminotransferase"/>
    <property type="match status" value="1"/>
</dbReference>
<comment type="caution">
    <text evidence="19">The sequence shown here is derived from an EMBL/GenBank/DDBJ whole genome shotgun (WGS) entry which is preliminary data.</text>
</comment>
<dbReference type="Gene3D" id="3.30.470.10">
    <property type="match status" value="1"/>
</dbReference>
<evidence type="ECO:0000256" key="6">
    <source>
        <dbReference type="ARBA" id="ARBA00022576"/>
    </source>
</evidence>
<dbReference type="SUPFAM" id="SSF56752">
    <property type="entry name" value="D-aminoacid aminotransferase-like PLP-dependent enzymes"/>
    <property type="match status" value="1"/>
</dbReference>
<evidence type="ECO:0000256" key="3">
    <source>
        <dbReference type="ARBA" id="ARBA00004931"/>
    </source>
</evidence>
<dbReference type="STRING" id="74649.A0A2P6R7V4"/>
<dbReference type="InterPro" id="IPR018300">
    <property type="entry name" value="Aminotrans_IV_CS"/>
</dbReference>
<evidence type="ECO:0000256" key="18">
    <source>
        <dbReference type="RuleBase" id="RU004517"/>
    </source>
</evidence>
<evidence type="ECO:0000313" key="19">
    <source>
        <dbReference type="EMBL" id="PRQ42479.1"/>
    </source>
</evidence>
<evidence type="ECO:0000256" key="10">
    <source>
        <dbReference type="ARBA" id="ARBA00022946"/>
    </source>
</evidence>
<evidence type="ECO:0000256" key="14">
    <source>
        <dbReference type="ARBA" id="ARBA00049229"/>
    </source>
</evidence>
<keyword evidence="11 18" id="KW-0100">Branched-chain amino acid biosynthesis</keyword>
<organism evidence="19 20">
    <name type="scientific">Rosa chinensis</name>
    <name type="common">China rose</name>
    <dbReference type="NCBI Taxonomy" id="74649"/>
    <lineage>
        <taxon>Eukaryota</taxon>
        <taxon>Viridiplantae</taxon>
        <taxon>Streptophyta</taxon>
        <taxon>Embryophyta</taxon>
        <taxon>Tracheophyta</taxon>
        <taxon>Spermatophyta</taxon>
        <taxon>Magnoliopsida</taxon>
        <taxon>eudicotyledons</taxon>
        <taxon>Gunneridae</taxon>
        <taxon>Pentapetalae</taxon>
        <taxon>rosids</taxon>
        <taxon>fabids</taxon>
        <taxon>Rosales</taxon>
        <taxon>Rosaceae</taxon>
        <taxon>Rosoideae</taxon>
        <taxon>Rosoideae incertae sedis</taxon>
        <taxon>Rosa</taxon>
    </lineage>
</organism>
<dbReference type="PANTHER" id="PTHR42825">
    <property type="entry name" value="AMINO ACID AMINOTRANSFERASE"/>
    <property type="match status" value="1"/>
</dbReference>
<keyword evidence="20" id="KW-1185">Reference proteome</keyword>
<dbReference type="InterPro" id="IPR036038">
    <property type="entry name" value="Aminotransferase-like"/>
</dbReference>
<keyword evidence="9 17" id="KW-0663">Pyridoxal phosphate</keyword>
<evidence type="ECO:0000256" key="16">
    <source>
        <dbReference type="RuleBase" id="RU004106"/>
    </source>
</evidence>
<dbReference type="Pfam" id="PF01063">
    <property type="entry name" value="Aminotran_4"/>
    <property type="match status" value="1"/>
</dbReference>
<dbReference type="GO" id="GO:0008652">
    <property type="term" value="P:amino acid biosynthetic process"/>
    <property type="evidence" value="ECO:0007669"/>
    <property type="project" value="UniProtKB-KW"/>
</dbReference>
<dbReference type="EC" id="2.6.1.42" evidence="18"/>
<dbReference type="NCBIfam" id="NF009897">
    <property type="entry name" value="PRK13357.1"/>
    <property type="match status" value="1"/>
</dbReference>
<keyword evidence="6 18" id="KW-0032">Aminotransferase</keyword>
<dbReference type="EMBL" id="PDCK01000041">
    <property type="protein sequence ID" value="PRQ42479.1"/>
    <property type="molecule type" value="Genomic_DNA"/>
</dbReference>
<proteinExistence type="inferred from homology"/>
<evidence type="ECO:0000256" key="13">
    <source>
        <dbReference type="ARBA" id="ARBA00048798"/>
    </source>
</evidence>
<accession>A0A2P6R7V4</accession>
<comment type="catalytic activity">
    <reaction evidence="13 18">
        <text>L-isoleucine + 2-oxoglutarate = (S)-3-methyl-2-oxopentanoate + L-glutamate</text>
        <dbReference type="Rhea" id="RHEA:24801"/>
        <dbReference type="ChEBI" id="CHEBI:16810"/>
        <dbReference type="ChEBI" id="CHEBI:29985"/>
        <dbReference type="ChEBI" id="CHEBI:35146"/>
        <dbReference type="ChEBI" id="CHEBI:58045"/>
        <dbReference type="EC" id="2.6.1.42"/>
    </reaction>
</comment>
<dbReference type="Proteomes" id="UP000238479">
    <property type="component" value="Chromosome 3"/>
</dbReference>
<comment type="similarity">
    <text evidence="5 16">Belongs to the class-IV pyridoxal-phosphate-dependent aminotransferase family.</text>
</comment>
<dbReference type="InterPro" id="IPR033939">
    <property type="entry name" value="BCAT_family"/>
</dbReference>
<keyword evidence="8 18" id="KW-0808">Transferase</keyword>
<evidence type="ECO:0000256" key="8">
    <source>
        <dbReference type="ARBA" id="ARBA00022679"/>
    </source>
</evidence>
<dbReference type="GO" id="GO:0009082">
    <property type="term" value="P:branched-chain amino acid biosynthetic process"/>
    <property type="evidence" value="ECO:0007669"/>
    <property type="project" value="UniProtKB-KW"/>
</dbReference>
<evidence type="ECO:0000256" key="11">
    <source>
        <dbReference type="ARBA" id="ARBA00023304"/>
    </source>
</evidence>
<comment type="catalytic activity">
    <reaction evidence="12 18">
        <text>L-valine + 2-oxoglutarate = 3-methyl-2-oxobutanoate + L-glutamate</text>
        <dbReference type="Rhea" id="RHEA:24813"/>
        <dbReference type="ChEBI" id="CHEBI:11851"/>
        <dbReference type="ChEBI" id="CHEBI:16810"/>
        <dbReference type="ChEBI" id="CHEBI:29985"/>
        <dbReference type="ChEBI" id="CHEBI:57762"/>
        <dbReference type="EC" id="2.6.1.42"/>
    </reaction>
</comment>
<comment type="cofactor">
    <cofactor evidence="1 17">
        <name>pyridoxal 5'-phosphate</name>
        <dbReference type="ChEBI" id="CHEBI:597326"/>
    </cofactor>
</comment>
<evidence type="ECO:0000256" key="17">
    <source>
        <dbReference type="RuleBase" id="RU004516"/>
    </source>
</evidence>
<dbReference type="FunFam" id="3.30.470.10:FF:000003">
    <property type="entry name" value="Branched-chain-amino-acid aminotransferase"/>
    <property type="match status" value="1"/>
</dbReference>
<dbReference type="GO" id="GO:0052655">
    <property type="term" value="F:L-valine-2-oxoglutarate transaminase activity"/>
    <property type="evidence" value="ECO:0007669"/>
    <property type="project" value="RHEA"/>
</dbReference>
<evidence type="ECO:0000313" key="20">
    <source>
        <dbReference type="Proteomes" id="UP000238479"/>
    </source>
</evidence>
<dbReference type="Gene3D" id="3.20.10.10">
    <property type="entry name" value="D-amino Acid Aminotransferase, subunit A, domain 2"/>
    <property type="match status" value="1"/>
</dbReference>
<dbReference type="GO" id="GO:0052656">
    <property type="term" value="F:L-isoleucine-2-oxoglutarate transaminase activity"/>
    <property type="evidence" value="ECO:0007669"/>
    <property type="project" value="RHEA"/>
</dbReference>
<evidence type="ECO:0000256" key="2">
    <source>
        <dbReference type="ARBA" id="ARBA00004824"/>
    </source>
</evidence>
<comment type="catalytic activity">
    <reaction evidence="14 18">
        <text>L-leucine + 2-oxoglutarate = 4-methyl-2-oxopentanoate + L-glutamate</text>
        <dbReference type="Rhea" id="RHEA:18321"/>
        <dbReference type="ChEBI" id="CHEBI:16810"/>
        <dbReference type="ChEBI" id="CHEBI:17865"/>
        <dbReference type="ChEBI" id="CHEBI:29985"/>
        <dbReference type="ChEBI" id="CHEBI:57427"/>
        <dbReference type="EC" id="2.6.1.42"/>
    </reaction>
</comment>
<dbReference type="PROSITE" id="PS00770">
    <property type="entry name" value="AA_TRANSFER_CLASS_4"/>
    <property type="match status" value="1"/>
</dbReference>
<evidence type="ECO:0000256" key="4">
    <source>
        <dbReference type="ARBA" id="ARBA00005072"/>
    </source>
</evidence>
<dbReference type="InterPro" id="IPR001544">
    <property type="entry name" value="Aminotrans_IV"/>
</dbReference>
<dbReference type="PANTHER" id="PTHR42825:SF29">
    <property type="entry name" value="BRANCHED-CHAIN-AMINO-ACID AMINOTRANSFERASE"/>
    <property type="match status" value="1"/>
</dbReference>
<protein>
    <recommendedName>
        <fullName evidence="18">Branched-chain-amino-acid aminotransferase</fullName>
        <ecNumber evidence="18">2.6.1.42</ecNumber>
    </recommendedName>
</protein>
<keyword evidence="7 18" id="KW-0028">Amino-acid biosynthesis</keyword>
<keyword evidence="10" id="KW-0809">Transit peptide</keyword>
<dbReference type="NCBIfam" id="TIGR01123">
    <property type="entry name" value="ilvE_II"/>
    <property type="match status" value="1"/>
</dbReference>
<dbReference type="CDD" id="cd01557">
    <property type="entry name" value="BCAT_beta_family"/>
    <property type="match status" value="1"/>
</dbReference>
<dbReference type="Gramene" id="PRQ42479">
    <property type="protein sequence ID" value="PRQ42479"/>
    <property type="gene ID" value="RchiOBHm_Chr3g0458081"/>
</dbReference>
<comment type="pathway">
    <text evidence="2">Amino-acid biosynthesis; L-isoleucine biosynthesis; L-isoleucine from 2-oxobutanoate: step 4/4.</text>
</comment>